<dbReference type="InterPro" id="IPR002569">
    <property type="entry name" value="Met_Sox_Rdtase_MsrA_dom"/>
</dbReference>
<organism evidence="7">
    <name type="scientific">OCS116 cluster bacterium</name>
    <dbReference type="NCBI Taxonomy" id="2030921"/>
    <lineage>
        <taxon>Bacteria</taxon>
        <taxon>Pseudomonadati</taxon>
        <taxon>Pseudomonadota</taxon>
        <taxon>Alphaproteobacteria</taxon>
        <taxon>OCS116 cluster</taxon>
    </lineage>
</organism>
<dbReference type="NCBIfam" id="TIGR00401">
    <property type="entry name" value="msrA"/>
    <property type="match status" value="1"/>
</dbReference>
<feature type="signal peptide" evidence="5">
    <location>
        <begin position="1"/>
        <end position="21"/>
    </location>
</feature>
<feature type="domain" description="Peptide methionine sulphoxide reductase MsrA" evidence="6">
    <location>
        <begin position="28"/>
        <end position="179"/>
    </location>
</feature>
<dbReference type="EMBL" id="NVUS01000019">
    <property type="protein sequence ID" value="PCI98783.1"/>
    <property type="molecule type" value="Genomic_DNA"/>
</dbReference>
<feature type="active site" evidence="4">
    <location>
        <position position="35"/>
    </location>
</feature>
<keyword evidence="1 4" id="KW-0560">Oxidoreductase</keyword>
<dbReference type="InterPro" id="IPR036509">
    <property type="entry name" value="Met_Sox_Rdtase_MsrA_sf"/>
</dbReference>
<evidence type="ECO:0000313" key="7">
    <source>
        <dbReference type="EMBL" id="PCI98783.1"/>
    </source>
</evidence>
<sequence length="201" mass="22452">MKKFIPALAMSLIMSAFMVSAPQAATAKAVFAGGCFWCMEGPFDKLKGVKATTSGYAAGKKSTANYSQVSSGSTQHVEAIQITYDPNVISYATLLKTYWVNIDPFDARGQFCDKGHQYTTAIWTKNNEERQAALASQTAFKKLAKGNGGFKINITNYVSFYPAEEYHQNYYKKNPIRYKYYRGGCGRDRRLKAVWGKLAKH</sequence>
<evidence type="ECO:0000259" key="6">
    <source>
        <dbReference type="Pfam" id="PF01625"/>
    </source>
</evidence>
<accession>A0A2A4YVA0</accession>
<reference evidence="7" key="2">
    <citation type="journal article" date="2018" name="ISME J.">
        <title>A dynamic microbial community with high functional redundancy inhabits the cold, oxic subseafloor aquifer.</title>
        <authorList>
            <person name="Tully B.J."/>
            <person name="Wheat C.G."/>
            <person name="Glazer B.T."/>
            <person name="Huber J.A."/>
        </authorList>
    </citation>
    <scope>NUCLEOTIDE SEQUENCE</scope>
    <source>
        <strain evidence="7">NORP83</strain>
    </source>
</reference>
<dbReference type="PANTHER" id="PTHR43774">
    <property type="entry name" value="PEPTIDE METHIONINE SULFOXIDE REDUCTASE"/>
    <property type="match status" value="1"/>
</dbReference>
<evidence type="ECO:0000256" key="1">
    <source>
        <dbReference type="ARBA" id="ARBA00023002"/>
    </source>
</evidence>
<dbReference type="SUPFAM" id="SSF55068">
    <property type="entry name" value="Peptide methionine sulfoxide reductase"/>
    <property type="match status" value="1"/>
</dbReference>
<dbReference type="GO" id="GO:0008113">
    <property type="term" value="F:peptide-methionine (S)-S-oxide reductase activity"/>
    <property type="evidence" value="ECO:0007669"/>
    <property type="project" value="UniProtKB-UniRule"/>
</dbReference>
<dbReference type="PANTHER" id="PTHR43774:SF1">
    <property type="entry name" value="PEPTIDE METHIONINE SULFOXIDE REDUCTASE MSRA 2"/>
    <property type="match status" value="1"/>
</dbReference>
<dbReference type="Gene3D" id="3.30.1060.10">
    <property type="entry name" value="Peptide methionine sulphoxide reductase MsrA"/>
    <property type="match status" value="1"/>
</dbReference>
<reference key="1">
    <citation type="submission" date="2017-08" db="EMBL/GenBank/DDBJ databases">
        <title>A dynamic microbial community with high functional redundancy inhabits the cold, oxic subseafloor aquifer.</title>
        <authorList>
            <person name="Tully B.J."/>
            <person name="Wheat C.G."/>
            <person name="Glazer B.T."/>
            <person name="Huber J.A."/>
        </authorList>
    </citation>
    <scope>NUCLEOTIDE SEQUENCE [LARGE SCALE GENOMIC DNA]</scope>
</reference>
<evidence type="ECO:0000256" key="5">
    <source>
        <dbReference type="SAM" id="SignalP"/>
    </source>
</evidence>
<gene>
    <name evidence="4 7" type="primary">msrA</name>
    <name evidence="7" type="ORF">COB13_13020</name>
</gene>
<evidence type="ECO:0000256" key="2">
    <source>
        <dbReference type="ARBA" id="ARBA00047806"/>
    </source>
</evidence>
<evidence type="ECO:0000256" key="4">
    <source>
        <dbReference type="HAMAP-Rule" id="MF_01401"/>
    </source>
</evidence>
<proteinExistence type="inferred from homology"/>
<dbReference type="AlphaFoldDB" id="A0A2A4YVA0"/>
<comment type="caution">
    <text evidence="7">The sequence shown here is derived from an EMBL/GenBank/DDBJ whole genome shotgun (WGS) entry which is preliminary data.</text>
</comment>
<dbReference type="HAMAP" id="MF_01401">
    <property type="entry name" value="MsrA"/>
    <property type="match status" value="1"/>
</dbReference>
<feature type="chain" id="PRO_5013150601" description="Peptide methionine sulfoxide reductase MsrA" evidence="5">
    <location>
        <begin position="22"/>
        <end position="201"/>
    </location>
</feature>
<evidence type="ECO:0000256" key="3">
    <source>
        <dbReference type="ARBA" id="ARBA00048782"/>
    </source>
</evidence>
<comment type="catalytic activity">
    <reaction evidence="3 4">
        <text>[thioredoxin]-disulfide + L-methionine + H2O = L-methionine (S)-S-oxide + [thioredoxin]-dithiol</text>
        <dbReference type="Rhea" id="RHEA:19993"/>
        <dbReference type="Rhea" id="RHEA-COMP:10698"/>
        <dbReference type="Rhea" id="RHEA-COMP:10700"/>
        <dbReference type="ChEBI" id="CHEBI:15377"/>
        <dbReference type="ChEBI" id="CHEBI:29950"/>
        <dbReference type="ChEBI" id="CHEBI:50058"/>
        <dbReference type="ChEBI" id="CHEBI:57844"/>
        <dbReference type="ChEBI" id="CHEBI:58772"/>
        <dbReference type="EC" id="1.8.4.11"/>
    </reaction>
</comment>
<comment type="similarity">
    <text evidence="4">Belongs to the MsrA Met sulfoxide reductase family.</text>
</comment>
<keyword evidence="5" id="KW-0732">Signal</keyword>
<comment type="catalytic activity">
    <reaction evidence="2 4">
        <text>L-methionyl-[protein] + [thioredoxin]-disulfide + H2O = L-methionyl-(S)-S-oxide-[protein] + [thioredoxin]-dithiol</text>
        <dbReference type="Rhea" id="RHEA:14217"/>
        <dbReference type="Rhea" id="RHEA-COMP:10698"/>
        <dbReference type="Rhea" id="RHEA-COMP:10700"/>
        <dbReference type="Rhea" id="RHEA-COMP:12313"/>
        <dbReference type="Rhea" id="RHEA-COMP:12315"/>
        <dbReference type="ChEBI" id="CHEBI:15377"/>
        <dbReference type="ChEBI" id="CHEBI:16044"/>
        <dbReference type="ChEBI" id="CHEBI:29950"/>
        <dbReference type="ChEBI" id="CHEBI:44120"/>
        <dbReference type="ChEBI" id="CHEBI:50058"/>
        <dbReference type="EC" id="1.8.4.11"/>
    </reaction>
</comment>
<dbReference type="Pfam" id="PF01625">
    <property type="entry name" value="PMSR"/>
    <property type="match status" value="1"/>
</dbReference>
<name>A0A2A4YVA0_9PROT</name>
<comment type="function">
    <text evidence="4">Has an important function as a repair enzyme for proteins that have been inactivated by oxidation. Catalyzes the reversible oxidation-reduction of methionine sulfoxide in proteins to methionine.</text>
</comment>
<dbReference type="GO" id="GO:0033744">
    <property type="term" value="F:L-methionine:thioredoxin-disulfide S-oxidoreductase activity"/>
    <property type="evidence" value="ECO:0007669"/>
    <property type="project" value="RHEA"/>
</dbReference>
<protein>
    <recommendedName>
        <fullName evidence="4">Peptide methionine sulfoxide reductase MsrA</fullName>
        <shortName evidence="4">Protein-methionine-S-oxide reductase</shortName>
        <ecNumber evidence="4">1.8.4.11</ecNumber>
    </recommendedName>
    <alternativeName>
        <fullName evidence="4">Peptide-methionine (S)-S-oxide reductase</fullName>
        <shortName evidence="4">Peptide Met(O) reductase</shortName>
    </alternativeName>
</protein>
<dbReference type="EC" id="1.8.4.11" evidence="4"/>